<dbReference type="Proteomes" id="UP001054811">
    <property type="component" value="Chromosome"/>
</dbReference>
<sequence length="91" mass="10201">MASLRRGSGRPLDFSAHIVELAEDESPERPRDEFVHAAGVMRDEARRDARTMRDRPKGERGQSLLPRERDRSVVDLGGTLLGTLPSAHARR</sequence>
<reference evidence="2" key="1">
    <citation type="submission" date="2022-01" db="EMBL/GenBank/DDBJ databases">
        <title>Microbacterium eymi and Microbacterium rhizovicinus sp. nov., isolated from the rhizospheric soil of Elymus tsukushiensis, a plant native to the Dokdo Islands, Republic of Korea.</title>
        <authorList>
            <person name="Hwang Y.J."/>
        </authorList>
    </citation>
    <scope>NUCLEOTIDE SEQUENCE</scope>
    <source>
        <strain evidence="2">KUDC0405</strain>
    </source>
</reference>
<name>A0ABY5NI92_9MICO</name>
<feature type="region of interest" description="Disordered" evidence="1">
    <location>
        <begin position="42"/>
        <end position="71"/>
    </location>
</feature>
<proteinExistence type="predicted"/>
<protein>
    <submittedName>
        <fullName evidence="2">Uncharacterized protein</fullName>
    </submittedName>
</protein>
<evidence type="ECO:0000313" key="2">
    <source>
        <dbReference type="EMBL" id="UUT34902.1"/>
    </source>
</evidence>
<evidence type="ECO:0000313" key="3">
    <source>
        <dbReference type="Proteomes" id="UP001054811"/>
    </source>
</evidence>
<evidence type="ECO:0000256" key="1">
    <source>
        <dbReference type="SAM" id="MobiDB-lite"/>
    </source>
</evidence>
<organism evidence="2 3">
    <name type="scientific">Microbacterium elymi</name>
    <dbReference type="NCBI Taxonomy" id="2909587"/>
    <lineage>
        <taxon>Bacteria</taxon>
        <taxon>Bacillati</taxon>
        <taxon>Actinomycetota</taxon>
        <taxon>Actinomycetes</taxon>
        <taxon>Micrococcales</taxon>
        <taxon>Microbacteriaceae</taxon>
        <taxon>Microbacterium</taxon>
    </lineage>
</organism>
<keyword evidence="3" id="KW-1185">Reference proteome</keyword>
<accession>A0ABY5NI92</accession>
<gene>
    <name evidence="2" type="ORF">L2X98_31375</name>
</gene>
<dbReference type="EMBL" id="CP091139">
    <property type="protein sequence ID" value="UUT34902.1"/>
    <property type="molecule type" value="Genomic_DNA"/>
</dbReference>